<organism evidence="2 3">
    <name type="scientific">Reyranella soli</name>
    <dbReference type="NCBI Taxonomy" id="1230389"/>
    <lineage>
        <taxon>Bacteria</taxon>
        <taxon>Pseudomonadati</taxon>
        <taxon>Pseudomonadota</taxon>
        <taxon>Alphaproteobacteria</taxon>
        <taxon>Hyphomicrobiales</taxon>
        <taxon>Reyranellaceae</taxon>
        <taxon>Reyranella</taxon>
    </lineage>
</organism>
<reference evidence="2 3" key="1">
    <citation type="submission" date="2019-07" db="EMBL/GenBank/DDBJ databases">
        <title>Whole genome shotgun sequence of Reyranella soli NBRC 108950.</title>
        <authorList>
            <person name="Hosoyama A."/>
            <person name="Uohara A."/>
            <person name="Ohji S."/>
            <person name="Ichikawa N."/>
        </authorList>
    </citation>
    <scope>NUCLEOTIDE SEQUENCE [LARGE SCALE GENOMIC DNA]</scope>
    <source>
        <strain evidence="2 3">NBRC 108950</strain>
    </source>
</reference>
<dbReference type="Proteomes" id="UP000321058">
    <property type="component" value="Unassembled WGS sequence"/>
</dbReference>
<keyword evidence="1" id="KW-0732">Signal</keyword>
<proteinExistence type="predicted"/>
<evidence type="ECO:0000313" key="2">
    <source>
        <dbReference type="EMBL" id="GEP55708.1"/>
    </source>
</evidence>
<evidence type="ECO:0000313" key="3">
    <source>
        <dbReference type="Proteomes" id="UP000321058"/>
    </source>
</evidence>
<accession>A0A512N9R3</accession>
<dbReference type="AlphaFoldDB" id="A0A512N9R3"/>
<sequence length="169" mass="18069">MKRSLSVLMMVGVVGSSFALAGAASAQQPANPAPARPATPMPQYTAADAEAVLNARIVALKTVMGLTPDQEKLWPPVEAAIRAIAKNSFERLKQRLAAPPATDFVRSLVMLADGEEARAKDLKMFIAAAQPLLATLSPEQKRRMPAFLGLTDNPGQSSGQLWLFEEEEG</sequence>
<dbReference type="EMBL" id="BKAJ01000045">
    <property type="protein sequence ID" value="GEP55708.1"/>
    <property type="molecule type" value="Genomic_DNA"/>
</dbReference>
<evidence type="ECO:0000256" key="1">
    <source>
        <dbReference type="SAM" id="SignalP"/>
    </source>
</evidence>
<dbReference type="OrthoDB" id="8451554at2"/>
<protein>
    <recommendedName>
        <fullName evidence="4">LTXXQ motif family protein</fullName>
    </recommendedName>
</protein>
<evidence type="ECO:0008006" key="4">
    <source>
        <dbReference type="Google" id="ProtNLM"/>
    </source>
</evidence>
<feature type="signal peptide" evidence="1">
    <location>
        <begin position="1"/>
        <end position="19"/>
    </location>
</feature>
<feature type="chain" id="PRO_5021744636" description="LTXXQ motif family protein" evidence="1">
    <location>
        <begin position="20"/>
        <end position="169"/>
    </location>
</feature>
<comment type="caution">
    <text evidence="2">The sequence shown here is derived from an EMBL/GenBank/DDBJ whole genome shotgun (WGS) entry which is preliminary data.</text>
</comment>
<name>A0A512N9R3_9HYPH</name>
<dbReference type="GO" id="GO:0042597">
    <property type="term" value="C:periplasmic space"/>
    <property type="evidence" value="ECO:0007669"/>
    <property type="project" value="InterPro"/>
</dbReference>
<gene>
    <name evidence="2" type="ORF">RSO01_28740</name>
</gene>
<keyword evidence="3" id="KW-1185">Reference proteome</keyword>